<feature type="domain" description="HPt" evidence="16">
    <location>
        <begin position="716"/>
        <end position="820"/>
    </location>
</feature>
<keyword evidence="18" id="KW-1185">Reference proteome</keyword>
<dbReference type="Pfam" id="PF01584">
    <property type="entry name" value="CheW"/>
    <property type="match status" value="1"/>
</dbReference>
<proteinExistence type="predicted"/>
<dbReference type="GO" id="GO:0005737">
    <property type="term" value="C:cytoplasm"/>
    <property type="evidence" value="ECO:0007669"/>
    <property type="project" value="InterPro"/>
</dbReference>
<evidence type="ECO:0000256" key="6">
    <source>
        <dbReference type="ARBA" id="ARBA00022777"/>
    </source>
</evidence>
<feature type="region of interest" description="Disordered" evidence="12">
    <location>
        <begin position="696"/>
        <end position="719"/>
    </location>
</feature>
<dbReference type="InterPro" id="IPR036890">
    <property type="entry name" value="HATPase_C_sf"/>
</dbReference>
<dbReference type="InterPro" id="IPR036641">
    <property type="entry name" value="HPT_dom_sf"/>
</dbReference>
<dbReference type="InterPro" id="IPR036061">
    <property type="entry name" value="CheW-like_dom_sf"/>
</dbReference>
<dbReference type="FunFam" id="3.30.565.10:FF:000016">
    <property type="entry name" value="Chemotaxis protein CheA, putative"/>
    <property type="match status" value="1"/>
</dbReference>
<accession>A0A0G3BEF6</accession>
<dbReference type="SMART" id="SM00260">
    <property type="entry name" value="CheW"/>
    <property type="match status" value="1"/>
</dbReference>
<dbReference type="EMBL" id="CP011371">
    <property type="protein sequence ID" value="AKJ27769.1"/>
    <property type="molecule type" value="Genomic_DNA"/>
</dbReference>
<dbReference type="PANTHER" id="PTHR43395:SF8">
    <property type="entry name" value="HISTIDINE KINASE"/>
    <property type="match status" value="1"/>
</dbReference>
<keyword evidence="4 10" id="KW-0597">Phosphoprotein</keyword>
<keyword evidence="6" id="KW-0418">Kinase</keyword>
<evidence type="ECO:0000313" key="17">
    <source>
        <dbReference type="EMBL" id="AKJ27769.1"/>
    </source>
</evidence>
<feature type="modified residue" description="Phosphohistidine" evidence="9">
    <location>
        <position position="763"/>
    </location>
</feature>
<feature type="modified residue" description="4-aspartylphosphate" evidence="10">
    <location>
        <position position="2054"/>
    </location>
</feature>
<dbReference type="PROSITE" id="PS50851">
    <property type="entry name" value="CHEW"/>
    <property type="match status" value="1"/>
</dbReference>
<keyword evidence="5" id="KW-0808">Transferase</keyword>
<dbReference type="KEGG" id="pbh:AAW51_1078"/>
<dbReference type="SUPFAM" id="SSF50341">
    <property type="entry name" value="CheW-like"/>
    <property type="match status" value="1"/>
</dbReference>
<dbReference type="InterPro" id="IPR004358">
    <property type="entry name" value="Sig_transdc_His_kin-like_C"/>
</dbReference>
<evidence type="ECO:0000259" key="15">
    <source>
        <dbReference type="PROSITE" id="PS50851"/>
    </source>
</evidence>
<feature type="domain" description="HPt" evidence="16">
    <location>
        <begin position="1037"/>
        <end position="1139"/>
    </location>
</feature>
<dbReference type="PRINTS" id="PR00344">
    <property type="entry name" value="BCTRLSENSOR"/>
</dbReference>
<feature type="domain" description="Response regulatory" evidence="14">
    <location>
        <begin position="2005"/>
        <end position="2121"/>
    </location>
</feature>
<name>A0A0G3BEF6_9BURK</name>
<reference evidence="17 18" key="1">
    <citation type="submission" date="2015-05" db="EMBL/GenBank/DDBJ databases">
        <authorList>
            <person name="Tang B."/>
            <person name="Yu Y."/>
        </authorList>
    </citation>
    <scope>NUCLEOTIDE SEQUENCE [LARGE SCALE GENOMIC DNA]</scope>
    <source>
        <strain evidence="17 18">DSM 7029</strain>
    </source>
</reference>
<dbReference type="PROSITE" id="PS50109">
    <property type="entry name" value="HIS_KIN"/>
    <property type="match status" value="1"/>
</dbReference>
<evidence type="ECO:0000256" key="12">
    <source>
        <dbReference type="SAM" id="MobiDB-lite"/>
    </source>
</evidence>
<dbReference type="InterPro" id="IPR004105">
    <property type="entry name" value="CheA-like_dim"/>
</dbReference>
<dbReference type="EC" id="2.7.13.3" evidence="2"/>
<dbReference type="Gene3D" id="2.30.30.40">
    <property type="entry name" value="SH3 Domains"/>
    <property type="match status" value="1"/>
</dbReference>
<comment type="catalytic activity">
    <reaction evidence="1">
        <text>ATP + protein L-histidine = ADP + protein N-phospho-L-histidine.</text>
        <dbReference type="EC" id="2.7.13.3"/>
    </reaction>
</comment>
<dbReference type="GO" id="GO:0006935">
    <property type="term" value="P:chemotaxis"/>
    <property type="evidence" value="ECO:0007669"/>
    <property type="project" value="InterPro"/>
</dbReference>
<sequence length="2131" mass="228121">MDSNRDTMTSDDLSALAWVQEELRKSLEAAHKALRRFLKESEGVVGSDVDDVDPAVLRTARQQLHQGVGALELVGMPAAATVLRASEAAVQRFVQKPQKLNGAAVETIEKASFALLDYLARVLAGRQVSAVALFPQYRAVQELVGADRVHPADLWTVDWQWLELPSAPDVAAREPDQGTRAELERMLLNVMRSPAPGPAAARLSDLCGGLGASATNPQVSTFWKLASAFFQGQAKGLLKPDVYSKRVASRILAQFSMLERGESAVSERLAQDLLFFCAQCNLPDASVAPRLASVRAAYGLGGDQAINYEVAQLGRFDPGLLVQARKRVAAAKDSWSAVAGGEMHRLPSLNEQFSLVGDSLRKIYPAGEALADALQHAVQQTVESNASPVPPLAMEVATSVLYLEASLEDVDFDHPEQEARTSRLAQRIDAVRSGQPPEPLEPWMEDLYRRVSDRQTMGSVVQELRSSLTDAEKNIDLFFRNPTDRSLLLSVPNQLAAMRGVLSVLGLDQASQAVLKMREVVDDLIATEADPARAAEAGTFDKLAGNLGALGFLIDMLSYQPQMAKQLFVFDAQRNELKPVMGRTGTTAPAAEVEEAPAGLTLLEPRLIEQAQTLAEVAVREDVPLEAVSAELTKLSQEAIVADQPALVASLSSAQEAVQQVELGQADAQDAREQVAQAMADFVSTASEAITLAPPEPASAAAPAPRLDTTPATSSGLEEDDEMRSIFLEEAQEVMTHAGEALDRLVESPDDIEQLTVVRRSFHTLKGSSRMVGLNDFGEAGWACEQLYNMWLAEQRPANDDLRELTGEVLQYLADWVGEIAERIPPSHHSGPVRAVADALRIEGRRIPLDAAAPPAAVVSAPPVAEPAAPAAIAAEAAAEPAATEETPALPEISDLELDLAAFEGGAALVPPSEGQSAPVDARELPADVPAAEVEELSLDAFEGFESAPAEAPQDLAQPTVADANLGELPALDIDFDLELDLPGAEEPAVEAAGGEPAEEDVAATAENVVALPFAAAPAEEQAAQEPVNDQVKVVGPLRISIPLFNIYLTEADELSRRLTTEVAEWAMELHRPVGETPVALAHSLAGSSATVGFTDLSQLARRLEHALMRSQALGSGSTDEARLFVDVAEEIRHLLHQFAAGFLKEPTPALLERLAAHEIESARLLEEMNARLDGDTATTSGDFEETPVVAEPVEAEAPAQPDLEPQHDDAPLAAETIEPAPAQPEAVEVEIDLAATPVAEGTPAEPAPVLEAREPEPMPPVVPETLPAMADLGLGRTELKELSSLDAAAPTPTHVTGLPGGLDIDDDIDQVDAVDADLFPIFEEEAQELLPQLANEMRDWLRQPEELKHANACMRTLHTFKGGARLAGAMRLGEMAHRLETGIERLLVSGDVSVADIEPLEARVDALSAVFDALRANDAQAYADATANVQDRLHAAAAAAPTPAPIEAPAAPALESVPPARPPEAAEAPRPAATPAALSSAGAEIDWSRFAATSSVRNAPAARAAGTTGQAAVRVRAQLLDRMVNQAGEVSITRARLESEVAQIKGSLGDLTDNLERLRQQLRDIELQAETQMASRMEAAKAEGNSFDPLEFDRFTRFQELTRMMAESVNDVATVQRTLQRTLETAEDELAAQARLTRELQDDLLRTRMVEFEGLSERLYRVVRMAAKETGKQVRLDIVGGSIEVDRGVLERMTGAFEHLLRNCITHGIEAPQVRTEAGKEPVGNIVVAVHQEGNEVSIEFRDDGAGLNLDKIRQRAVAMGLQAADAQPSDADLANLIFTPGFSTAETVTELAGRGVGMDVVRSDVNAMGGRIETATSAGQGTSFKLVLPLTTAVTQIVMLRVGTLTVGVPSNLVEIVRRSPADEVHRSYESGVYTMAGQPMPFFWLGALLQSSGRGTDFGRTAAIVVVRSAQQRVALHVDEVLGNHEVVVKNLGPQLSRLPGLAGMTLLASGAVSLIYNPVALATVYGDAARALTHSALRAGESGQPALPVQPLQPEVPVTPLVLVVDDSLTVRRVTQRLLSREGYRVSLAKDGLEALERLAEERPAVVLSDIEMPRMDGFDLARNIRGDARLAHLPVIMITSRIAQKHRDYAAELGVNHYLGKPYSEEELLGLIARYTADMATADANT</sequence>
<feature type="coiled-coil region" evidence="11">
    <location>
        <begin position="1617"/>
        <end position="1644"/>
    </location>
</feature>
<evidence type="ECO:0000256" key="2">
    <source>
        <dbReference type="ARBA" id="ARBA00012438"/>
    </source>
</evidence>
<dbReference type="Pfam" id="PF02518">
    <property type="entry name" value="HATPase_c"/>
    <property type="match status" value="1"/>
</dbReference>
<dbReference type="PANTHER" id="PTHR43395">
    <property type="entry name" value="SENSOR HISTIDINE KINASE CHEA"/>
    <property type="match status" value="1"/>
</dbReference>
<dbReference type="InterPro" id="IPR001789">
    <property type="entry name" value="Sig_transdc_resp-reg_receiver"/>
</dbReference>
<dbReference type="SUPFAM" id="SSF55874">
    <property type="entry name" value="ATPase domain of HSP90 chaperone/DNA topoisomerase II/histidine kinase"/>
    <property type="match status" value="1"/>
</dbReference>
<keyword evidence="7" id="KW-0902">Two-component regulatory system</keyword>
<evidence type="ECO:0000259" key="14">
    <source>
        <dbReference type="PROSITE" id="PS50110"/>
    </source>
</evidence>
<evidence type="ECO:0000256" key="9">
    <source>
        <dbReference type="PROSITE-ProRule" id="PRU00110"/>
    </source>
</evidence>
<dbReference type="PROSITE" id="PS50894">
    <property type="entry name" value="HPT"/>
    <property type="match status" value="3"/>
</dbReference>
<dbReference type="Pfam" id="PF00072">
    <property type="entry name" value="Response_reg"/>
    <property type="match status" value="1"/>
</dbReference>
<dbReference type="SMART" id="SM00073">
    <property type="entry name" value="HPT"/>
    <property type="match status" value="3"/>
</dbReference>
<evidence type="ECO:0000259" key="16">
    <source>
        <dbReference type="PROSITE" id="PS50894"/>
    </source>
</evidence>
<dbReference type="GO" id="GO:0000155">
    <property type="term" value="F:phosphorelay sensor kinase activity"/>
    <property type="evidence" value="ECO:0007669"/>
    <property type="project" value="InterPro"/>
</dbReference>
<evidence type="ECO:0000256" key="10">
    <source>
        <dbReference type="PROSITE-ProRule" id="PRU00169"/>
    </source>
</evidence>
<dbReference type="Gene3D" id="1.20.120.160">
    <property type="entry name" value="HPT domain"/>
    <property type="match status" value="3"/>
</dbReference>
<feature type="modified residue" description="Phosphohistidine" evidence="9">
    <location>
        <position position="1359"/>
    </location>
</feature>
<dbReference type="InterPro" id="IPR002545">
    <property type="entry name" value="CheW-lke_dom"/>
</dbReference>
<dbReference type="PATRIC" id="fig|413882.6.peg.1136"/>
<dbReference type="InterPro" id="IPR008207">
    <property type="entry name" value="Sig_transdc_His_kin_Hpt_dom"/>
</dbReference>
<keyword evidence="11" id="KW-0175">Coiled coil</keyword>
<dbReference type="Proteomes" id="UP000035352">
    <property type="component" value="Chromosome"/>
</dbReference>
<feature type="compositionally biased region" description="Low complexity" evidence="12">
    <location>
        <begin position="1464"/>
        <end position="1478"/>
    </location>
</feature>
<evidence type="ECO:0000256" key="11">
    <source>
        <dbReference type="SAM" id="Coils"/>
    </source>
</evidence>
<dbReference type="SMART" id="SM00387">
    <property type="entry name" value="HATPase_c"/>
    <property type="match status" value="1"/>
</dbReference>
<comment type="function">
    <text evidence="8">Involved in the transmission of sensory signals from the chemoreceptors to the flagellar motors. CheA is autophosphorylated; it can transfer its phosphate group to either CheB or CheY.</text>
</comment>
<dbReference type="CDD" id="cd17546">
    <property type="entry name" value="REC_hyHK_CKI1_RcsC-like"/>
    <property type="match status" value="1"/>
</dbReference>
<dbReference type="Pfam" id="PF01627">
    <property type="entry name" value="Hpt"/>
    <property type="match status" value="3"/>
</dbReference>
<evidence type="ECO:0000256" key="3">
    <source>
        <dbReference type="ARBA" id="ARBA00021495"/>
    </source>
</evidence>
<organism evidence="17 18">
    <name type="scientific">Caldimonas brevitalea</name>
    <dbReference type="NCBI Taxonomy" id="413882"/>
    <lineage>
        <taxon>Bacteria</taxon>
        <taxon>Pseudomonadati</taxon>
        <taxon>Pseudomonadota</taxon>
        <taxon>Betaproteobacteria</taxon>
        <taxon>Burkholderiales</taxon>
        <taxon>Sphaerotilaceae</taxon>
        <taxon>Caldimonas</taxon>
    </lineage>
</organism>
<dbReference type="RefSeq" id="WP_047193779.1">
    <property type="nucleotide sequence ID" value="NZ_CP011371.1"/>
</dbReference>
<dbReference type="PROSITE" id="PS50110">
    <property type="entry name" value="RESPONSE_REGULATORY"/>
    <property type="match status" value="1"/>
</dbReference>
<dbReference type="InterPro" id="IPR058661">
    <property type="entry name" value="FimL_2nd"/>
</dbReference>
<gene>
    <name evidence="17" type="primary">pilL</name>
    <name evidence="17" type="ORF">AAW51_1078</name>
</gene>
<dbReference type="CDD" id="cd00088">
    <property type="entry name" value="HPT"/>
    <property type="match status" value="2"/>
</dbReference>
<feature type="domain" description="CheW-like" evidence="15">
    <location>
        <begin position="1836"/>
        <end position="1971"/>
    </location>
</feature>
<dbReference type="Pfam" id="PF26379">
    <property type="entry name" value="FimL_2nd"/>
    <property type="match status" value="1"/>
</dbReference>
<dbReference type="InterPro" id="IPR003594">
    <property type="entry name" value="HATPase_dom"/>
</dbReference>
<evidence type="ECO:0000313" key="18">
    <source>
        <dbReference type="Proteomes" id="UP000035352"/>
    </source>
</evidence>
<dbReference type="SUPFAM" id="SSF47226">
    <property type="entry name" value="Histidine-containing phosphotransfer domain, HPT domain"/>
    <property type="match status" value="4"/>
</dbReference>
<feature type="region of interest" description="Disordered" evidence="12">
    <location>
        <begin position="1454"/>
        <end position="1480"/>
    </location>
</feature>
<feature type="modified residue" description="Phosphohistidine" evidence="9">
    <location>
        <position position="1083"/>
    </location>
</feature>
<evidence type="ECO:0000256" key="1">
    <source>
        <dbReference type="ARBA" id="ARBA00000085"/>
    </source>
</evidence>
<evidence type="ECO:0000256" key="7">
    <source>
        <dbReference type="ARBA" id="ARBA00023012"/>
    </source>
</evidence>
<feature type="coiled-coil region" evidence="11">
    <location>
        <begin position="1535"/>
        <end position="1576"/>
    </location>
</feature>
<dbReference type="STRING" id="413882.AAW51_1078"/>
<dbReference type="InterPro" id="IPR011006">
    <property type="entry name" value="CheY-like_superfamily"/>
</dbReference>
<evidence type="ECO:0000259" key="13">
    <source>
        <dbReference type="PROSITE" id="PS50109"/>
    </source>
</evidence>
<dbReference type="InterPro" id="IPR005467">
    <property type="entry name" value="His_kinase_dom"/>
</dbReference>
<dbReference type="SUPFAM" id="SSF52172">
    <property type="entry name" value="CheY-like"/>
    <property type="match status" value="1"/>
</dbReference>
<dbReference type="SMART" id="SM01231">
    <property type="entry name" value="H-kinase_dim"/>
    <property type="match status" value="1"/>
</dbReference>
<dbReference type="SMART" id="SM00448">
    <property type="entry name" value="REC"/>
    <property type="match status" value="1"/>
</dbReference>
<evidence type="ECO:0000256" key="8">
    <source>
        <dbReference type="ARBA" id="ARBA00035100"/>
    </source>
</evidence>
<evidence type="ECO:0000256" key="4">
    <source>
        <dbReference type="ARBA" id="ARBA00022553"/>
    </source>
</evidence>
<dbReference type="Gene3D" id="3.40.50.2300">
    <property type="match status" value="1"/>
</dbReference>
<feature type="domain" description="HPt" evidence="16">
    <location>
        <begin position="1312"/>
        <end position="1418"/>
    </location>
</feature>
<dbReference type="Gene3D" id="3.30.565.10">
    <property type="entry name" value="Histidine kinase-like ATPase, C-terminal domain"/>
    <property type="match status" value="1"/>
</dbReference>
<protein>
    <recommendedName>
        <fullName evidence="3">Chemotaxis protein CheA</fullName>
        <ecNumber evidence="2">2.7.13.3</ecNumber>
    </recommendedName>
</protein>
<evidence type="ECO:0000256" key="5">
    <source>
        <dbReference type="ARBA" id="ARBA00022679"/>
    </source>
</evidence>
<dbReference type="OrthoDB" id="9803176at2"/>
<dbReference type="InterPro" id="IPR051315">
    <property type="entry name" value="Bact_Chemotaxis_CheA"/>
</dbReference>
<feature type="domain" description="Histidine kinase" evidence="13">
    <location>
        <begin position="1601"/>
        <end position="1834"/>
    </location>
</feature>